<reference evidence="2" key="1">
    <citation type="submission" date="2020-12" db="EMBL/GenBank/DDBJ databases">
        <title>Metabolic potential, ecology and presence of endohyphal bacteria is reflected in genomic diversity of Mucoromycotina.</title>
        <authorList>
            <person name="Muszewska A."/>
            <person name="Okrasinska A."/>
            <person name="Steczkiewicz K."/>
            <person name="Drgas O."/>
            <person name="Orlowska M."/>
            <person name="Perlinska-Lenart U."/>
            <person name="Aleksandrzak-Piekarczyk T."/>
            <person name="Szatraj K."/>
            <person name="Zielenkiewicz U."/>
            <person name="Pilsyk S."/>
            <person name="Malc E."/>
            <person name="Mieczkowski P."/>
            <person name="Kruszewska J.S."/>
            <person name="Biernat P."/>
            <person name="Pawlowska J."/>
        </authorList>
    </citation>
    <scope>NUCLEOTIDE SEQUENCE</scope>
    <source>
        <strain evidence="2">WA0000067209</strain>
    </source>
</reference>
<protein>
    <submittedName>
        <fullName evidence="2">Uncharacterized protein</fullName>
    </submittedName>
</protein>
<dbReference type="PANTHER" id="PTHR13621:SF2">
    <property type="entry name" value="PROLINE-RICH PROTEIN PRCC"/>
    <property type="match status" value="1"/>
</dbReference>
<dbReference type="EMBL" id="JAEPQZ010000001">
    <property type="protein sequence ID" value="KAG2186176.1"/>
    <property type="molecule type" value="Genomic_DNA"/>
</dbReference>
<dbReference type="Pfam" id="PF10253">
    <property type="entry name" value="PRCC"/>
    <property type="match status" value="1"/>
</dbReference>
<dbReference type="InterPro" id="IPR018800">
    <property type="entry name" value="PRCC"/>
</dbReference>
<dbReference type="PANTHER" id="PTHR13621">
    <property type="entry name" value="PROLINE-RICH PROTEIN PRCC"/>
    <property type="match status" value="1"/>
</dbReference>
<evidence type="ECO:0000313" key="2">
    <source>
        <dbReference type="EMBL" id="KAG2186176.1"/>
    </source>
</evidence>
<feature type="region of interest" description="Disordered" evidence="1">
    <location>
        <begin position="1"/>
        <end position="211"/>
    </location>
</feature>
<feature type="compositionally biased region" description="Polar residues" evidence="1">
    <location>
        <begin position="21"/>
        <end position="32"/>
    </location>
</feature>
<keyword evidence="3" id="KW-1185">Reference proteome</keyword>
<evidence type="ECO:0000313" key="3">
    <source>
        <dbReference type="Proteomes" id="UP000654370"/>
    </source>
</evidence>
<feature type="compositionally biased region" description="Polar residues" evidence="1">
    <location>
        <begin position="104"/>
        <end position="119"/>
    </location>
</feature>
<accession>A0A8H7Q5H5</accession>
<proteinExistence type="predicted"/>
<feature type="compositionally biased region" description="Low complexity" evidence="1">
    <location>
        <begin position="80"/>
        <end position="93"/>
    </location>
</feature>
<sequence length="410" mass="45033">MSLLVANYGSDSESDSDNEQPKQQKTQSTLASSLPPPKRKADNASGKVQIFVDLPKVTDDDDNSEDDKTTPTIKRPNPTSSGSGLLASLLPAPKNAAPSKKQTDSASAPANAPVKSTSFIPPAIAKRKAELQAAAKKTEEAKVKTDVQRDDVGDDESDQDEQDSGDDDSANAPVTSFFPLGSNIIKPFASTSQSTETGEPESNPASENQAVEEPALTYTAADAYAYYDPNAQYDPAAYQQWYEQQAAYAQYEEQLQNTAQSEDQLSGEALERLMGRHGRGGIPNDINIQTVNLAEELQSQDGIPAAEPVRHSGSSVRIWHLTDIKISGIQKRKSNIMFLAHQAQDRRDILAEQYAQNKRTKREAKQKYDFYSLFQMVYVLGSSRHGTNDLIWKVDTEPSQRAYAMRYCSK</sequence>
<dbReference type="OrthoDB" id="206969at2759"/>
<dbReference type="Proteomes" id="UP000654370">
    <property type="component" value="Unassembled WGS sequence"/>
</dbReference>
<feature type="compositionally biased region" description="Acidic residues" evidence="1">
    <location>
        <begin position="152"/>
        <end position="169"/>
    </location>
</feature>
<feature type="compositionally biased region" description="Basic and acidic residues" evidence="1">
    <location>
        <begin position="136"/>
        <end position="151"/>
    </location>
</feature>
<name>A0A8H7Q5H5_MORIS</name>
<gene>
    <name evidence="2" type="ORF">INT43_002614</name>
</gene>
<comment type="caution">
    <text evidence="2">The sequence shown here is derived from an EMBL/GenBank/DDBJ whole genome shotgun (WGS) entry which is preliminary data.</text>
</comment>
<dbReference type="AlphaFoldDB" id="A0A8H7Q5H5"/>
<evidence type="ECO:0000256" key="1">
    <source>
        <dbReference type="SAM" id="MobiDB-lite"/>
    </source>
</evidence>
<organism evidence="2 3">
    <name type="scientific">Mortierella isabellina</name>
    <name type="common">Filamentous fungus</name>
    <name type="synonym">Umbelopsis isabellina</name>
    <dbReference type="NCBI Taxonomy" id="91625"/>
    <lineage>
        <taxon>Eukaryota</taxon>
        <taxon>Fungi</taxon>
        <taxon>Fungi incertae sedis</taxon>
        <taxon>Mucoromycota</taxon>
        <taxon>Mucoromycotina</taxon>
        <taxon>Umbelopsidomycetes</taxon>
        <taxon>Umbelopsidales</taxon>
        <taxon>Umbelopsidaceae</taxon>
        <taxon>Umbelopsis</taxon>
    </lineage>
</organism>
<dbReference type="GO" id="GO:0005634">
    <property type="term" value="C:nucleus"/>
    <property type="evidence" value="ECO:0007669"/>
    <property type="project" value="TreeGrafter"/>
</dbReference>